<dbReference type="Proteomes" id="UP000315215">
    <property type="component" value="Chromosome"/>
</dbReference>
<protein>
    <recommendedName>
        <fullName evidence="3">Sporulation histidine kinase inhibitor Sda</fullName>
    </recommendedName>
</protein>
<sequence length="73" mass="8586">MNPTTFYRDLPLEFLGVFYYYVFEKFEEYISPDDYLIEIRIMESVALDRGVSPSDLYEIGRDISLSARIGMVD</sequence>
<dbReference type="AlphaFoldDB" id="A0A516KFU2"/>
<name>A0A516KFU2_9BACI</name>
<dbReference type="KEGG" id="aqt:FN924_08790"/>
<dbReference type="EMBL" id="CP041666">
    <property type="protein sequence ID" value="QDP40261.1"/>
    <property type="molecule type" value="Genomic_DNA"/>
</dbReference>
<proteinExistence type="predicted"/>
<evidence type="ECO:0000313" key="1">
    <source>
        <dbReference type="EMBL" id="QDP40261.1"/>
    </source>
</evidence>
<evidence type="ECO:0000313" key="2">
    <source>
        <dbReference type="Proteomes" id="UP000315215"/>
    </source>
</evidence>
<organism evidence="1 2">
    <name type="scientific">Radiobacillus deserti</name>
    <dbReference type="NCBI Taxonomy" id="2594883"/>
    <lineage>
        <taxon>Bacteria</taxon>
        <taxon>Bacillati</taxon>
        <taxon>Bacillota</taxon>
        <taxon>Bacilli</taxon>
        <taxon>Bacillales</taxon>
        <taxon>Bacillaceae</taxon>
        <taxon>Radiobacillus</taxon>
    </lineage>
</organism>
<evidence type="ECO:0008006" key="3">
    <source>
        <dbReference type="Google" id="ProtNLM"/>
    </source>
</evidence>
<accession>A0A516KFU2</accession>
<keyword evidence="2" id="KW-1185">Reference proteome</keyword>
<dbReference type="RefSeq" id="WP_143893665.1">
    <property type="nucleotide sequence ID" value="NZ_CP041666.1"/>
</dbReference>
<reference evidence="1 2" key="1">
    <citation type="submission" date="2019-07" db="EMBL/GenBank/DDBJ databases">
        <authorList>
            <person name="Li J."/>
        </authorList>
    </citation>
    <scope>NUCLEOTIDE SEQUENCE [LARGE SCALE GENOMIC DNA]</scope>
    <source>
        <strain evidence="1 2">TKL69</strain>
    </source>
</reference>
<gene>
    <name evidence="1" type="ORF">FN924_08790</name>
</gene>